<dbReference type="PANTHER" id="PTHR30572:SF18">
    <property type="entry name" value="ABC-TYPE MACROLIDE FAMILY EXPORT SYSTEM PERMEASE COMPONENT 2"/>
    <property type="match status" value="1"/>
</dbReference>
<evidence type="ECO:0000256" key="1">
    <source>
        <dbReference type="SAM" id="Phobius"/>
    </source>
</evidence>
<dbReference type="EMBL" id="CP002691">
    <property type="protein sequence ID" value="AEE51751.1"/>
    <property type="molecule type" value="Genomic_DNA"/>
</dbReference>
<dbReference type="GO" id="GO:0005886">
    <property type="term" value="C:plasma membrane"/>
    <property type="evidence" value="ECO:0007669"/>
    <property type="project" value="TreeGrafter"/>
</dbReference>
<dbReference type="eggNOG" id="COG0577">
    <property type="taxonomic scope" value="Bacteria"/>
</dbReference>
<dbReference type="OrthoDB" id="1451596at2"/>
<reference key="2">
    <citation type="submission" date="2011-04" db="EMBL/GenBank/DDBJ databases">
        <title>Complete sequence of chromosome of Haliscomenobacter hydrossis DSM 1100.</title>
        <authorList>
            <consortium name="US DOE Joint Genome Institute (JGI-PGF)"/>
            <person name="Lucas S."/>
            <person name="Han J."/>
            <person name="Lapidus A."/>
            <person name="Bruce D."/>
            <person name="Goodwin L."/>
            <person name="Pitluck S."/>
            <person name="Peters L."/>
            <person name="Kyrpides N."/>
            <person name="Mavromatis K."/>
            <person name="Ivanova N."/>
            <person name="Ovchinnikova G."/>
            <person name="Pagani I."/>
            <person name="Daligault H."/>
            <person name="Detter J.C."/>
            <person name="Han C."/>
            <person name="Land M."/>
            <person name="Hauser L."/>
            <person name="Markowitz V."/>
            <person name="Cheng J.-F."/>
            <person name="Hugenholtz P."/>
            <person name="Woyke T."/>
            <person name="Wu D."/>
            <person name="Verbarg S."/>
            <person name="Frueling A."/>
            <person name="Brambilla E."/>
            <person name="Klenk H.-P."/>
            <person name="Eisen J.A."/>
        </authorList>
    </citation>
    <scope>NUCLEOTIDE SEQUENCE</scope>
    <source>
        <strain>DSM 1100</strain>
    </source>
</reference>
<dbReference type="STRING" id="760192.Halhy_3901"/>
<dbReference type="PANTHER" id="PTHR30572">
    <property type="entry name" value="MEMBRANE COMPONENT OF TRANSPORTER-RELATED"/>
    <property type="match status" value="1"/>
</dbReference>
<gene>
    <name evidence="3" type="ordered locus">Halhy_3901</name>
</gene>
<organism evidence="3 4">
    <name type="scientific">Haliscomenobacter hydrossis (strain ATCC 27775 / DSM 1100 / LMG 10767 / O)</name>
    <dbReference type="NCBI Taxonomy" id="760192"/>
    <lineage>
        <taxon>Bacteria</taxon>
        <taxon>Pseudomonadati</taxon>
        <taxon>Bacteroidota</taxon>
        <taxon>Saprospiria</taxon>
        <taxon>Saprospirales</taxon>
        <taxon>Haliscomenobacteraceae</taxon>
        <taxon>Haliscomenobacter</taxon>
    </lineage>
</organism>
<evidence type="ECO:0000259" key="2">
    <source>
        <dbReference type="Pfam" id="PF12704"/>
    </source>
</evidence>
<dbReference type="InterPro" id="IPR025857">
    <property type="entry name" value="MacB_PCD"/>
</dbReference>
<dbReference type="KEGG" id="hhy:Halhy_3901"/>
<keyword evidence="4" id="KW-1185">Reference proteome</keyword>
<dbReference type="Pfam" id="PF12704">
    <property type="entry name" value="MacB_PCD"/>
    <property type="match status" value="1"/>
</dbReference>
<keyword evidence="1" id="KW-0812">Transmembrane</keyword>
<dbReference type="InterPro" id="IPR050250">
    <property type="entry name" value="Macrolide_Exporter_MacB"/>
</dbReference>
<dbReference type="GO" id="GO:0022857">
    <property type="term" value="F:transmembrane transporter activity"/>
    <property type="evidence" value="ECO:0007669"/>
    <property type="project" value="TreeGrafter"/>
</dbReference>
<dbReference type="AlphaFoldDB" id="F4L3B7"/>
<evidence type="ECO:0000313" key="3">
    <source>
        <dbReference type="EMBL" id="AEE51751.1"/>
    </source>
</evidence>
<sequence>MFRNLLQIALRRLWQQKLFSLINALGLSLGMAAFLLITQYLRHEWSYDGQSPHADQIWRAYNETLADGQVLTLDANTHSALGPALVQDLPEVVDYTRLYNRNENSVTFVTPERPIKLEGAWMVDAGFLRMFPQQFLQGDPKTCLEEPYQIVLTQSAANLLFPAQKAMGKILQISGGTFAGNYTVSGIVADPPSNTHLKFNVLFSTAQSLSDSEQTCEVIAFYCN</sequence>
<evidence type="ECO:0000313" key="4">
    <source>
        <dbReference type="Proteomes" id="UP000008461"/>
    </source>
</evidence>
<name>F4L3B7_HALH1</name>
<protein>
    <recommendedName>
        <fullName evidence="2">MacB-like periplasmic core domain-containing protein</fullName>
    </recommendedName>
</protein>
<accession>F4L3B7</accession>
<proteinExistence type="predicted"/>
<reference evidence="3 4" key="1">
    <citation type="journal article" date="2011" name="Stand. Genomic Sci.">
        <title>Complete genome sequence of Haliscomenobacter hydrossis type strain (O).</title>
        <authorList>
            <consortium name="US DOE Joint Genome Institute (JGI-PGF)"/>
            <person name="Daligault H."/>
            <person name="Lapidus A."/>
            <person name="Zeytun A."/>
            <person name="Nolan M."/>
            <person name="Lucas S."/>
            <person name="Del Rio T.G."/>
            <person name="Tice H."/>
            <person name="Cheng J.F."/>
            <person name="Tapia R."/>
            <person name="Han C."/>
            <person name="Goodwin L."/>
            <person name="Pitluck S."/>
            <person name="Liolios K."/>
            <person name="Pagani I."/>
            <person name="Ivanova N."/>
            <person name="Huntemann M."/>
            <person name="Mavromatis K."/>
            <person name="Mikhailova N."/>
            <person name="Pati A."/>
            <person name="Chen A."/>
            <person name="Palaniappan K."/>
            <person name="Land M."/>
            <person name="Hauser L."/>
            <person name="Brambilla E.M."/>
            <person name="Rohde M."/>
            <person name="Verbarg S."/>
            <person name="Goker M."/>
            <person name="Bristow J."/>
            <person name="Eisen J.A."/>
            <person name="Markowitz V."/>
            <person name="Hugenholtz P."/>
            <person name="Kyrpides N.C."/>
            <person name="Klenk H.P."/>
            <person name="Woyke T."/>
        </authorList>
    </citation>
    <scope>NUCLEOTIDE SEQUENCE [LARGE SCALE GENOMIC DNA]</scope>
    <source>
        <strain evidence="4">ATCC 27775 / DSM 1100 / LMG 10767 / O</strain>
    </source>
</reference>
<feature type="transmembrane region" description="Helical" evidence="1">
    <location>
        <begin position="21"/>
        <end position="41"/>
    </location>
</feature>
<dbReference type="Proteomes" id="UP000008461">
    <property type="component" value="Chromosome"/>
</dbReference>
<dbReference type="HOGENOM" id="CLU_1233625_0_0_10"/>
<feature type="domain" description="MacB-like periplasmic core" evidence="2">
    <location>
        <begin position="20"/>
        <end position="210"/>
    </location>
</feature>
<keyword evidence="1" id="KW-1133">Transmembrane helix</keyword>
<keyword evidence="1" id="KW-0472">Membrane</keyword>
<dbReference type="RefSeq" id="WP_013766290.1">
    <property type="nucleotide sequence ID" value="NC_015510.1"/>
</dbReference>